<organism evidence="2 3">
    <name type="scientific">Macrolepiota fuliginosa MF-IS2</name>
    <dbReference type="NCBI Taxonomy" id="1400762"/>
    <lineage>
        <taxon>Eukaryota</taxon>
        <taxon>Fungi</taxon>
        <taxon>Dikarya</taxon>
        <taxon>Basidiomycota</taxon>
        <taxon>Agaricomycotina</taxon>
        <taxon>Agaricomycetes</taxon>
        <taxon>Agaricomycetidae</taxon>
        <taxon>Agaricales</taxon>
        <taxon>Agaricineae</taxon>
        <taxon>Agaricaceae</taxon>
        <taxon>Macrolepiota</taxon>
    </lineage>
</organism>
<feature type="compositionally biased region" description="Low complexity" evidence="1">
    <location>
        <begin position="26"/>
        <end position="47"/>
    </location>
</feature>
<reference evidence="2" key="1">
    <citation type="submission" date="2020-11" db="EMBL/GenBank/DDBJ databases">
        <authorList>
            <consortium name="DOE Joint Genome Institute"/>
            <person name="Ahrendt S."/>
            <person name="Riley R."/>
            <person name="Andreopoulos W."/>
            <person name="Labutti K."/>
            <person name="Pangilinan J."/>
            <person name="Ruiz-Duenas F.J."/>
            <person name="Barrasa J.M."/>
            <person name="Sanchez-Garcia M."/>
            <person name="Camarero S."/>
            <person name="Miyauchi S."/>
            <person name="Serrano A."/>
            <person name="Linde D."/>
            <person name="Babiker R."/>
            <person name="Drula E."/>
            <person name="Ayuso-Fernandez I."/>
            <person name="Pacheco R."/>
            <person name="Padilla G."/>
            <person name="Ferreira P."/>
            <person name="Barriuso J."/>
            <person name="Kellner H."/>
            <person name="Castanera R."/>
            <person name="Alfaro M."/>
            <person name="Ramirez L."/>
            <person name="Pisabarro A.G."/>
            <person name="Kuo A."/>
            <person name="Tritt A."/>
            <person name="Lipzen A."/>
            <person name="He G."/>
            <person name="Yan M."/>
            <person name="Ng V."/>
            <person name="Cullen D."/>
            <person name="Martin F."/>
            <person name="Rosso M.-N."/>
            <person name="Henrissat B."/>
            <person name="Hibbett D."/>
            <person name="Martinez A.T."/>
            <person name="Grigoriev I.V."/>
        </authorList>
    </citation>
    <scope>NUCLEOTIDE SEQUENCE</scope>
    <source>
        <strain evidence="2">MF-IS2</strain>
    </source>
</reference>
<protein>
    <recommendedName>
        <fullName evidence="4">Retrotransposon gag domain-containing protein</fullName>
    </recommendedName>
</protein>
<keyword evidence="3" id="KW-1185">Reference proteome</keyword>
<comment type="caution">
    <text evidence="2">The sequence shown here is derived from an EMBL/GenBank/DDBJ whole genome shotgun (WGS) entry which is preliminary data.</text>
</comment>
<feature type="compositionally biased region" description="Polar residues" evidence="1">
    <location>
        <begin position="1"/>
        <end position="24"/>
    </location>
</feature>
<name>A0A9P5X199_9AGAR</name>
<dbReference type="EMBL" id="MU151793">
    <property type="protein sequence ID" value="KAF9441764.1"/>
    <property type="molecule type" value="Genomic_DNA"/>
</dbReference>
<feature type="compositionally biased region" description="Pro residues" evidence="1">
    <location>
        <begin position="48"/>
        <end position="64"/>
    </location>
</feature>
<evidence type="ECO:0008006" key="4">
    <source>
        <dbReference type="Google" id="ProtNLM"/>
    </source>
</evidence>
<dbReference type="Proteomes" id="UP000807342">
    <property type="component" value="Unassembled WGS sequence"/>
</dbReference>
<sequence>MRPTNANPSTSMIATIQNTSSRLQGPQLIQNLSQNPQQLPAPQQNPLNPNPNPQNPPNPNPLPMAQPQTAKSPKINPFNGDSCHFQTLQDELRLIFDGYPTAFQNNQGNEHWDNTTNCYDYSSWTDFNNNLEENFKPKIKSMQAIEHLKHAQLNPKTTDVAIFNQTFTYLLNQAGITDDQHHTQLYINTIPDWIQ</sequence>
<accession>A0A9P5X199</accession>
<evidence type="ECO:0000313" key="3">
    <source>
        <dbReference type="Proteomes" id="UP000807342"/>
    </source>
</evidence>
<feature type="region of interest" description="Disordered" evidence="1">
    <location>
        <begin position="1"/>
        <end position="82"/>
    </location>
</feature>
<proteinExistence type="predicted"/>
<dbReference type="AlphaFoldDB" id="A0A9P5X199"/>
<gene>
    <name evidence="2" type="ORF">P691DRAFT_765912</name>
</gene>
<evidence type="ECO:0000256" key="1">
    <source>
        <dbReference type="SAM" id="MobiDB-lite"/>
    </source>
</evidence>
<evidence type="ECO:0000313" key="2">
    <source>
        <dbReference type="EMBL" id="KAF9441764.1"/>
    </source>
</evidence>